<proteinExistence type="predicted"/>
<dbReference type="Pfam" id="PF26035">
    <property type="entry name" value="DUF8010"/>
    <property type="match status" value="1"/>
</dbReference>
<dbReference type="Pfam" id="PF26572">
    <property type="entry name" value="DUF8185"/>
    <property type="match status" value="1"/>
</dbReference>
<organism evidence="3 4">
    <name type="scientific">Microbacterium kribbense</name>
    <dbReference type="NCBI Taxonomy" id="433645"/>
    <lineage>
        <taxon>Bacteria</taxon>
        <taxon>Bacillati</taxon>
        <taxon>Actinomycetota</taxon>
        <taxon>Actinomycetes</taxon>
        <taxon>Micrococcales</taxon>
        <taxon>Microbacteriaceae</taxon>
        <taxon>Microbacterium</taxon>
    </lineage>
</organism>
<feature type="domain" description="DUF8010" evidence="1">
    <location>
        <begin position="2"/>
        <end position="100"/>
    </location>
</feature>
<feature type="domain" description="DUF8185" evidence="2">
    <location>
        <begin position="110"/>
        <end position="211"/>
    </location>
</feature>
<comment type="caution">
    <text evidence="3">The sequence shown here is derived from an EMBL/GenBank/DDBJ whole genome shotgun (WGS) entry which is preliminary data.</text>
</comment>
<evidence type="ECO:0000313" key="4">
    <source>
        <dbReference type="Proteomes" id="UP001500540"/>
    </source>
</evidence>
<keyword evidence="4" id="KW-1185">Reference proteome</keyword>
<accession>A0ABP7GPI1</accession>
<dbReference type="InterPro" id="IPR058323">
    <property type="entry name" value="DUF8010"/>
</dbReference>
<evidence type="ECO:0000313" key="3">
    <source>
        <dbReference type="EMBL" id="GAA3770178.1"/>
    </source>
</evidence>
<reference evidence="4" key="1">
    <citation type="journal article" date="2019" name="Int. J. Syst. Evol. Microbiol.">
        <title>The Global Catalogue of Microorganisms (GCM) 10K type strain sequencing project: providing services to taxonomists for standard genome sequencing and annotation.</title>
        <authorList>
            <consortium name="The Broad Institute Genomics Platform"/>
            <consortium name="The Broad Institute Genome Sequencing Center for Infectious Disease"/>
            <person name="Wu L."/>
            <person name="Ma J."/>
        </authorList>
    </citation>
    <scope>NUCLEOTIDE SEQUENCE [LARGE SCALE GENOMIC DNA]</scope>
    <source>
        <strain evidence="4">JCM 16950</strain>
    </source>
</reference>
<evidence type="ECO:0000259" key="1">
    <source>
        <dbReference type="Pfam" id="PF26035"/>
    </source>
</evidence>
<name>A0ABP7GPI1_9MICO</name>
<dbReference type="Proteomes" id="UP001500540">
    <property type="component" value="Unassembled WGS sequence"/>
</dbReference>
<sequence>MAQRLVFPDAYAAADLITFAGRAARAGDGAVHLRASGGTLVTAAAPLLRQGLLDSTPTIIGMRLLPVDPELDCDLVVEAALLQIAHDDAEAVELPETAVPPPLWSAAEVPRSGWSHAGTLDLAVLAERAQWGMSAVAHALPIDPGDLIVQAVRGKIWSAPDEDLGGLPRGVAFVARTLGFIGEDAEDVGVRTCGRWTRLTLRRGHVLLRGPAHLGMTEVRETGHVAALVD</sequence>
<dbReference type="EMBL" id="BAABAF010000008">
    <property type="protein sequence ID" value="GAA3770178.1"/>
    <property type="molecule type" value="Genomic_DNA"/>
</dbReference>
<protein>
    <submittedName>
        <fullName evidence="3">Uncharacterized protein</fullName>
    </submittedName>
</protein>
<gene>
    <name evidence="3" type="ORF">GCM10022240_23100</name>
</gene>
<evidence type="ECO:0000259" key="2">
    <source>
        <dbReference type="Pfam" id="PF26572"/>
    </source>
</evidence>
<dbReference type="RefSeq" id="WP_344783744.1">
    <property type="nucleotide sequence ID" value="NZ_BAABAF010000008.1"/>
</dbReference>
<dbReference type="InterPro" id="IPR058498">
    <property type="entry name" value="DUF8185"/>
</dbReference>